<protein>
    <submittedName>
        <fullName evidence="1">Uncharacterized protein</fullName>
    </submittedName>
</protein>
<reference evidence="1 2" key="1">
    <citation type="submission" date="2019-01" db="EMBL/GenBank/DDBJ databases">
        <authorList>
            <person name="Alioto T."/>
            <person name="Alioto T."/>
        </authorList>
    </citation>
    <scope>NUCLEOTIDE SEQUENCE [LARGE SCALE GENOMIC DNA]</scope>
</reference>
<dbReference type="EMBL" id="CAAGRJ010013027">
    <property type="protein sequence ID" value="VFV29562.1"/>
    <property type="molecule type" value="Genomic_DNA"/>
</dbReference>
<accession>A0A485NH72</accession>
<keyword evidence="2" id="KW-1185">Reference proteome</keyword>
<proteinExistence type="predicted"/>
<evidence type="ECO:0000313" key="2">
    <source>
        <dbReference type="Proteomes" id="UP000386466"/>
    </source>
</evidence>
<name>A0A485NH72_LYNPA</name>
<evidence type="ECO:0000313" key="1">
    <source>
        <dbReference type="EMBL" id="VFV29562.1"/>
    </source>
</evidence>
<organism evidence="1 2">
    <name type="scientific">Lynx pardinus</name>
    <name type="common">Iberian lynx</name>
    <name type="synonym">Felis pardina</name>
    <dbReference type="NCBI Taxonomy" id="191816"/>
    <lineage>
        <taxon>Eukaryota</taxon>
        <taxon>Metazoa</taxon>
        <taxon>Chordata</taxon>
        <taxon>Craniata</taxon>
        <taxon>Vertebrata</taxon>
        <taxon>Euteleostomi</taxon>
        <taxon>Mammalia</taxon>
        <taxon>Eutheria</taxon>
        <taxon>Laurasiatheria</taxon>
        <taxon>Carnivora</taxon>
        <taxon>Feliformia</taxon>
        <taxon>Felidae</taxon>
        <taxon>Felinae</taxon>
        <taxon>Lynx</taxon>
    </lineage>
</organism>
<sequence length="86" mass="9688">MFQQVIEFEVAFTSPTEIQLISSKLTISVFPEYLETAEAPANVLTGRYGQTVPGGSLSPRQLIFQIITYFLLHCWRPVIHVRSTSS</sequence>
<gene>
    <name evidence="1" type="ORF">LYPA_23C021621</name>
</gene>
<dbReference type="AlphaFoldDB" id="A0A485NH72"/>
<dbReference type="Proteomes" id="UP000386466">
    <property type="component" value="Unassembled WGS sequence"/>
</dbReference>